<organism evidence="2 3">
    <name type="scientific">Alkalibacillus salilacus</name>
    <dbReference type="NCBI Taxonomy" id="284582"/>
    <lineage>
        <taxon>Bacteria</taxon>
        <taxon>Bacillati</taxon>
        <taxon>Bacillota</taxon>
        <taxon>Bacilli</taxon>
        <taxon>Bacillales</taxon>
        <taxon>Bacillaceae</taxon>
        <taxon>Alkalibacillus</taxon>
    </lineage>
</organism>
<proteinExistence type="predicted"/>
<feature type="transmembrane region" description="Helical" evidence="1">
    <location>
        <begin position="96"/>
        <end position="115"/>
    </location>
</feature>
<comment type="caution">
    <text evidence="2">The sequence shown here is derived from an EMBL/GenBank/DDBJ whole genome shotgun (WGS) entry which is preliminary data.</text>
</comment>
<dbReference type="Proteomes" id="UP001224359">
    <property type="component" value="Unassembled WGS sequence"/>
</dbReference>
<keyword evidence="3" id="KW-1185">Reference proteome</keyword>
<dbReference type="EMBL" id="JAUSTQ010000006">
    <property type="protein sequence ID" value="MDQ0159776.1"/>
    <property type="molecule type" value="Genomic_DNA"/>
</dbReference>
<evidence type="ECO:0000256" key="1">
    <source>
        <dbReference type="SAM" id="Phobius"/>
    </source>
</evidence>
<dbReference type="RefSeq" id="WP_306976503.1">
    <property type="nucleotide sequence ID" value="NZ_JAUSTQ010000006.1"/>
</dbReference>
<reference evidence="2 3" key="1">
    <citation type="submission" date="2023-07" db="EMBL/GenBank/DDBJ databases">
        <title>Genomic Encyclopedia of Type Strains, Phase IV (KMG-IV): sequencing the most valuable type-strain genomes for metagenomic binning, comparative biology and taxonomic classification.</title>
        <authorList>
            <person name="Goeker M."/>
        </authorList>
    </citation>
    <scope>NUCLEOTIDE SEQUENCE [LARGE SCALE GENOMIC DNA]</scope>
    <source>
        <strain evidence="2 3">DSM 16460</strain>
    </source>
</reference>
<gene>
    <name evidence="2" type="ORF">J2S77_001762</name>
</gene>
<feature type="transmembrane region" description="Helical" evidence="1">
    <location>
        <begin position="121"/>
        <end position="139"/>
    </location>
</feature>
<sequence length="150" mass="17638">MGETEWDIEEVKHLKTKQLIQFNLLMLLLFVLIGYFAENRNVLVLYGMFCVLLWIIVAGTLYILTTGKFVGTKTNRRVQEFDRTQLGEKRWKRRRIIELLFMSLLSIIVTVLTFVEDYETAIFNFPIDAFPFMGAWLGLNIGEMIRIHNL</sequence>
<name>A0ABT9VFP5_9BACI</name>
<protein>
    <submittedName>
        <fullName evidence="2">Peptidoglycan/LPS O-acetylase OafA/YrhL</fullName>
    </submittedName>
</protein>
<feature type="transmembrane region" description="Helical" evidence="1">
    <location>
        <begin position="43"/>
        <end position="64"/>
    </location>
</feature>
<evidence type="ECO:0000313" key="2">
    <source>
        <dbReference type="EMBL" id="MDQ0159776.1"/>
    </source>
</evidence>
<keyword evidence="1" id="KW-0812">Transmembrane</keyword>
<evidence type="ECO:0000313" key="3">
    <source>
        <dbReference type="Proteomes" id="UP001224359"/>
    </source>
</evidence>
<feature type="transmembrane region" description="Helical" evidence="1">
    <location>
        <begin position="20"/>
        <end position="37"/>
    </location>
</feature>
<keyword evidence="1" id="KW-0472">Membrane</keyword>
<keyword evidence="1" id="KW-1133">Transmembrane helix</keyword>
<accession>A0ABT9VFP5</accession>